<dbReference type="InterPro" id="IPR016919">
    <property type="entry name" value="UCP029416_PTP"/>
</dbReference>
<dbReference type="EMBL" id="DSVI01000025">
    <property type="protein sequence ID" value="HGT49063.1"/>
    <property type="molecule type" value="Genomic_DNA"/>
</dbReference>
<reference evidence="2" key="1">
    <citation type="journal article" date="2020" name="mSystems">
        <title>Genome- and Community-Level Interaction Insights into Carbon Utilization and Element Cycling Functions of Hydrothermarchaeota in Hydrothermal Sediment.</title>
        <authorList>
            <person name="Zhou Z."/>
            <person name="Liu Y."/>
            <person name="Xu W."/>
            <person name="Pan J."/>
            <person name="Luo Z.H."/>
            <person name="Li M."/>
        </authorList>
    </citation>
    <scope>NUCLEOTIDE SEQUENCE [LARGE SCALE GENOMIC DNA]</scope>
    <source>
        <strain evidence="2">SpSt-500</strain>
    </source>
</reference>
<name>A0A832G829_9BACT</name>
<evidence type="ECO:0000259" key="1">
    <source>
        <dbReference type="SMART" id="SM00226"/>
    </source>
</evidence>
<dbReference type="AlphaFoldDB" id="A0A832G829"/>
<comment type="caution">
    <text evidence="2">The sequence shown here is derived from an EMBL/GenBank/DDBJ whole genome shotgun (WGS) entry which is preliminary data.</text>
</comment>
<dbReference type="Pfam" id="PF01451">
    <property type="entry name" value="LMWPc"/>
    <property type="match status" value="1"/>
</dbReference>
<feature type="domain" description="Phosphotyrosine protein phosphatase I" evidence="1">
    <location>
        <begin position="2"/>
        <end position="100"/>
    </location>
</feature>
<protein>
    <submittedName>
        <fullName evidence="2">Phosphotyrosine protein phosphatase</fullName>
    </submittedName>
</protein>
<dbReference type="InterPro" id="IPR036196">
    <property type="entry name" value="Ptyr_pPase_sf"/>
</dbReference>
<evidence type="ECO:0000313" key="2">
    <source>
        <dbReference type="EMBL" id="HGT49063.1"/>
    </source>
</evidence>
<dbReference type="PIRSF" id="PIRSF029416">
    <property type="entry name" value="UCP029416_PTP"/>
    <property type="match status" value="1"/>
</dbReference>
<organism evidence="2">
    <name type="scientific">Ignavibacterium album</name>
    <dbReference type="NCBI Taxonomy" id="591197"/>
    <lineage>
        <taxon>Bacteria</taxon>
        <taxon>Pseudomonadati</taxon>
        <taxon>Ignavibacteriota</taxon>
        <taxon>Ignavibacteria</taxon>
        <taxon>Ignavibacteriales</taxon>
        <taxon>Ignavibacteriaceae</taxon>
        <taxon>Ignavibacterium</taxon>
    </lineage>
</organism>
<dbReference type="Gene3D" id="3.40.50.2300">
    <property type="match status" value="2"/>
</dbReference>
<gene>
    <name evidence="2" type="ORF">ENS56_13585</name>
</gene>
<sequence length="110" mass="12914">MKKVLFVCTQNRLRSPTAEKIFSNYDGIKVKSAGLDPHARTHLTLEMIKWADIIFAMEKSHQEKIKKKYQKNLKGKKLICLNIPDEYDYMQTELIEVLNEKVPKHLKVNK</sequence>
<accession>A0A832G829</accession>
<dbReference type="SMART" id="SM00226">
    <property type="entry name" value="LMWPc"/>
    <property type="match status" value="1"/>
</dbReference>
<dbReference type="SUPFAM" id="SSF52788">
    <property type="entry name" value="Phosphotyrosine protein phosphatases I"/>
    <property type="match status" value="1"/>
</dbReference>
<dbReference type="InterPro" id="IPR023485">
    <property type="entry name" value="Ptyr_pPase"/>
</dbReference>
<proteinExistence type="predicted"/>